<dbReference type="NCBIfam" id="TIGR01673">
    <property type="entry name" value="holin_LLH"/>
    <property type="match status" value="1"/>
</dbReference>
<dbReference type="AlphaFoldDB" id="A0A8E0ME82"/>
<dbReference type="Pfam" id="PF09682">
    <property type="entry name" value="Phage_holin_6_1"/>
    <property type="match status" value="1"/>
</dbReference>
<dbReference type="InterPro" id="IPR010026">
    <property type="entry name" value="Phage_holin_LL-H"/>
</dbReference>
<accession>A0A8E0ME82</accession>
<reference evidence="2 3" key="1">
    <citation type="journal article" date="2013" name="PLoS ONE">
        <title>Lactobacillus paracasei comparative genomics: towards species pan-genome definition and exploitation of diversity.</title>
        <authorList>
            <person name="Smokvina T."/>
            <person name="Wels M."/>
            <person name="Polka J."/>
            <person name="Chervaux C."/>
            <person name="Brisse S."/>
            <person name="Boekhorst J."/>
            <person name="van Hylckama Vlieg J.E."/>
            <person name="Siezen R.J."/>
        </authorList>
    </citation>
    <scope>NUCLEOTIDE SEQUENCE [LARGE SCALE GENOMIC DNA]</scope>
    <source>
        <strain evidence="2 3">Lpp71</strain>
    </source>
</reference>
<evidence type="ECO:0000256" key="1">
    <source>
        <dbReference type="SAM" id="MobiDB-lite"/>
    </source>
</evidence>
<feature type="compositionally biased region" description="Polar residues" evidence="1">
    <location>
        <begin position="188"/>
        <end position="202"/>
    </location>
</feature>
<protein>
    <submittedName>
        <fullName evidence="2">Holin</fullName>
    </submittedName>
</protein>
<name>A0A8E0ME82_LACPA</name>
<dbReference type="Proteomes" id="UP000014252">
    <property type="component" value="Unassembled WGS sequence"/>
</dbReference>
<evidence type="ECO:0000313" key="2">
    <source>
        <dbReference type="EMBL" id="EPC74551.1"/>
    </source>
</evidence>
<comment type="caution">
    <text evidence="2">The sequence shown here is derived from an EMBL/GenBank/DDBJ whole genome shotgun (WGS) entry which is preliminary data.</text>
</comment>
<sequence>MNNWTDLVVSLAVAAIPIVGAWISKQLLANKQALTLVKVLGPLANAAVTAAEQLGVTQAIDGAVKKSTAIQAVKDGLKSLGFTSTDEQTIANAVEKAFADLKDSLAETYPQREGIQVTDLQSYPHVAYANSADGTVDFSTKDSLGKSYMGAYFSYDQEDSNDPSKYQWTKLVGPSYGDPVGAEGPKGESTTQTAPASVAPQQ</sequence>
<gene>
    <name evidence="2" type="ORF">Lpp71_07706</name>
</gene>
<proteinExistence type="predicted"/>
<organism evidence="2 3">
    <name type="scientific">Lacticaseibacillus paracasei subsp. paracasei Lpp71</name>
    <dbReference type="NCBI Taxonomy" id="1256207"/>
    <lineage>
        <taxon>Bacteria</taxon>
        <taxon>Bacillati</taxon>
        <taxon>Bacillota</taxon>
        <taxon>Bacilli</taxon>
        <taxon>Lactobacillales</taxon>
        <taxon>Lactobacillaceae</taxon>
        <taxon>Lacticaseibacillus</taxon>
    </lineage>
</organism>
<dbReference type="EMBL" id="ANKD01000360">
    <property type="protein sequence ID" value="EPC74551.1"/>
    <property type="molecule type" value="Genomic_DNA"/>
</dbReference>
<evidence type="ECO:0000313" key="3">
    <source>
        <dbReference type="Proteomes" id="UP000014252"/>
    </source>
</evidence>
<feature type="region of interest" description="Disordered" evidence="1">
    <location>
        <begin position="157"/>
        <end position="202"/>
    </location>
</feature>